<gene>
    <name evidence="3" type="ORF">FSA05_08615</name>
</gene>
<protein>
    <submittedName>
        <fullName evidence="3">DUF4469 domain-containing protein</fullName>
    </submittedName>
</protein>
<evidence type="ECO:0000313" key="3">
    <source>
        <dbReference type="EMBL" id="TWV62148.1"/>
    </source>
</evidence>
<dbReference type="Pfam" id="PF14848">
    <property type="entry name" value="HU-DNA_bdg"/>
    <property type="match status" value="1"/>
</dbReference>
<accession>A0A395YPD5</accession>
<evidence type="ECO:0000259" key="2">
    <source>
        <dbReference type="Pfam" id="PF14848"/>
    </source>
</evidence>
<dbReference type="OMA" id="WNKERNS"/>
<reference evidence="3 4" key="1">
    <citation type="submission" date="2019-07" db="EMBL/GenBank/DDBJ databases">
        <title>Genome sequencing of Parabacteroides distasonis iSURF_7.</title>
        <authorList>
            <person name="Degefu H.N."/>
            <person name="Ruoff K.L."/>
            <person name="Price C.E."/>
            <person name="Valls R.A."/>
            <person name="O'Toole G.A."/>
        </authorList>
    </citation>
    <scope>NUCLEOTIDE SEQUENCE [LARGE SCALE GENOMIC DNA]</scope>
    <source>
        <strain evidence="3 4">CFPLTA003_1B</strain>
    </source>
</reference>
<feature type="domain" description="DUF4469" evidence="1">
    <location>
        <begin position="131"/>
        <end position="229"/>
    </location>
</feature>
<dbReference type="CDD" id="cd13833">
    <property type="entry name" value="HU_IHF_like"/>
    <property type="match status" value="1"/>
</dbReference>
<feature type="domain" description="Bvu-2165-like IHF-HU-like DNA-binding" evidence="2">
    <location>
        <begin position="4"/>
        <end position="124"/>
    </location>
</feature>
<organism evidence="3 4">
    <name type="scientific">Parabacteroides distasonis</name>
    <dbReference type="NCBI Taxonomy" id="823"/>
    <lineage>
        <taxon>Bacteria</taxon>
        <taxon>Pseudomonadati</taxon>
        <taxon>Bacteroidota</taxon>
        <taxon>Bacteroidia</taxon>
        <taxon>Bacteroidales</taxon>
        <taxon>Tannerellaceae</taxon>
        <taxon>Parabacteroides</taxon>
    </lineage>
</organism>
<proteinExistence type="predicted"/>
<dbReference type="Pfam" id="PF14734">
    <property type="entry name" value="DUF4469"/>
    <property type="match status" value="1"/>
</dbReference>
<dbReference type="InterPro" id="IPR049893">
    <property type="entry name" value="Bvu_2165-like_IHF-HU-DNA_bdg"/>
</dbReference>
<comment type="caution">
    <text evidence="3">The sequence shown here is derived from an EMBL/GenBank/DDBJ whole genome shotgun (WGS) entry which is preliminary data.</text>
</comment>
<dbReference type="CDD" id="cd12843">
    <property type="entry name" value="Bvu_2165_C_like"/>
    <property type="match status" value="1"/>
</dbReference>
<dbReference type="AlphaFoldDB" id="A0A395YPD5"/>
<dbReference type="Proteomes" id="UP000315827">
    <property type="component" value="Unassembled WGS sequence"/>
</dbReference>
<dbReference type="InterPro" id="IPR027824">
    <property type="entry name" value="DUF4469"/>
</dbReference>
<dbReference type="EMBL" id="VOHW01000004">
    <property type="protein sequence ID" value="TWV62148.1"/>
    <property type="molecule type" value="Genomic_DNA"/>
</dbReference>
<dbReference type="Gene3D" id="2.70.50.70">
    <property type="match status" value="2"/>
</dbReference>
<evidence type="ECO:0000259" key="1">
    <source>
        <dbReference type="Pfam" id="PF14734"/>
    </source>
</evidence>
<dbReference type="RefSeq" id="WP_011966416.1">
    <property type="nucleotide sequence ID" value="NZ_CAXVLJ010000013.1"/>
</dbReference>
<evidence type="ECO:0000313" key="4">
    <source>
        <dbReference type="Proteomes" id="UP000315827"/>
    </source>
</evidence>
<sequence>MKKVLKGWLIDNSVTTDNKTDKILLLASAGSLTLDDVLEEMYKQDTGLRPETLHHSVTLYHRVLMDLILNGYSVNTGLFRAVAQLTGVIEGGVWNKERNSIYVSLTQDKVLREEIAKTSVEILGEKSNIMYILETEDKKTGLKDGSATAGRNFFVRGAMLKVVGDDESVGVTLTNAAKAVTKLTDDLITINNPSSLTLLLPADLAEGEYTLTVTTQYSTSNRLLKTPRSVSVPVWIGGRPADGGSDSESPDEI</sequence>
<name>A0A395YPD5_PARDI</name>